<reference evidence="2 3" key="1">
    <citation type="submission" date="2018-12" db="EMBL/GenBank/DDBJ databases">
        <title>three novel Halomonas strain isolated from plants.</title>
        <authorList>
            <person name="Sun C."/>
        </authorList>
    </citation>
    <scope>NUCLEOTIDE SEQUENCE [LARGE SCALE GENOMIC DNA]</scope>
    <source>
        <strain evidence="2 3">RC</strain>
    </source>
</reference>
<comment type="caution">
    <text evidence="2">The sequence shown here is derived from an EMBL/GenBank/DDBJ whole genome shotgun (WGS) entry which is preliminary data.</text>
</comment>
<evidence type="ECO:0008006" key="4">
    <source>
        <dbReference type="Google" id="ProtNLM"/>
    </source>
</evidence>
<dbReference type="Pfam" id="PF08857">
    <property type="entry name" value="ParBc_2"/>
    <property type="match status" value="1"/>
</dbReference>
<dbReference type="InterPro" id="IPR036086">
    <property type="entry name" value="ParB/Sulfiredoxin_sf"/>
</dbReference>
<keyword evidence="3" id="KW-1185">Reference proteome</keyword>
<dbReference type="EMBL" id="RZHD01000005">
    <property type="protein sequence ID" value="RUR45913.1"/>
    <property type="molecule type" value="Genomic_DNA"/>
</dbReference>
<dbReference type="CDD" id="cd16390">
    <property type="entry name" value="ParB_N_Srx_like"/>
    <property type="match status" value="1"/>
</dbReference>
<feature type="chain" id="PRO_5018664917" description="Chromosome partitioning protein ParB" evidence="1">
    <location>
        <begin position="21"/>
        <end position="301"/>
    </location>
</feature>
<dbReference type="RefSeq" id="WP_126949423.1">
    <property type="nucleotide sequence ID" value="NZ_RZHD01000005.1"/>
</dbReference>
<dbReference type="AlphaFoldDB" id="A0A3S0ZDK9"/>
<organism evidence="2 3">
    <name type="scientific">Vreelandella populi</name>
    <dbReference type="NCBI Taxonomy" id="2498858"/>
    <lineage>
        <taxon>Bacteria</taxon>
        <taxon>Pseudomonadati</taxon>
        <taxon>Pseudomonadota</taxon>
        <taxon>Gammaproteobacteria</taxon>
        <taxon>Oceanospirillales</taxon>
        <taxon>Halomonadaceae</taxon>
        <taxon>Vreelandella</taxon>
    </lineage>
</organism>
<accession>A0A3S0ZDK9</accession>
<protein>
    <recommendedName>
        <fullName evidence="4">Chromosome partitioning protein ParB</fullName>
    </recommendedName>
</protein>
<dbReference type="SUPFAM" id="SSF110849">
    <property type="entry name" value="ParB/Sulfiredoxin"/>
    <property type="match status" value="1"/>
</dbReference>
<dbReference type="Proteomes" id="UP000286912">
    <property type="component" value="Unassembled WGS sequence"/>
</dbReference>
<evidence type="ECO:0000313" key="3">
    <source>
        <dbReference type="Proteomes" id="UP000286912"/>
    </source>
</evidence>
<gene>
    <name evidence="2" type="ORF">ELY37_07865</name>
</gene>
<feature type="signal peptide" evidence="1">
    <location>
        <begin position="1"/>
        <end position="20"/>
    </location>
</feature>
<proteinExistence type="predicted"/>
<evidence type="ECO:0000256" key="1">
    <source>
        <dbReference type="SAM" id="SignalP"/>
    </source>
</evidence>
<keyword evidence="1" id="KW-0732">Signal</keyword>
<name>A0A3S0ZDK9_9GAMM</name>
<dbReference type="OrthoDB" id="323572at2"/>
<sequence length="301" mass="33164">MKHPLTLLALLTIAPGLAMASAEHDPLDIRHVAVGELHPTQPALGYRQMDYKQGRFAVDRKKFFDEFCETGGQGGIDQFDDASSLKDTDSFTCTDDLGSHPEDMKTAVIAPDSGVYITDGHHTFSNYLALEGPELSVPVLITHDFSDLPNMESFWAAMQDERLVWLDAPSGPITPEDLPERLGRDAQADDAYRSLVYFTRGVGYEKPDTPPPFLEFYWGQWLAGQLPLEALDLTTLEGYTEAVTQAATLMVEVPADTVIADTATGSLTAQEMGQLPAFNDQELEKLLSERGKLTYAFSVEK</sequence>
<dbReference type="Gene3D" id="1.10.8.10">
    <property type="entry name" value="DNA helicase RuvA subunit, C-terminal domain"/>
    <property type="match status" value="1"/>
</dbReference>
<dbReference type="InterPro" id="IPR014956">
    <property type="entry name" value="ParBc_2"/>
</dbReference>
<evidence type="ECO:0000313" key="2">
    <source>
        <dbReference type="EMBL" id="RUR45913.1"/>
    </source>
</evidence>
<dbReference type="Gene3D" id="3.90.1530.10">
    <property type="entry name" value="Conserved hypothetical protein from pyrococcus furiosus pfu- 392566-001, ParB domain"/>
    <property type="match status" value="1"/>
</dbReference>